<dbReference type="RefSeq" id="WP_144988021.1">
    <property type="nucleotide sequence ID" value="NZ_CP037920.1"/>
</dbReference>
<dbReference type="KEGG" id="gaw:V144x_44590"/>
<dbReference type="AlphaFoldDB" id="A0A517W117"/>
<dbReference type="Proteomes" id="UP000318704">
    <property type="component" value="Chromosome"/>
</dbReference>
<gene>
    <name evidence="1" type="ORF">V144x_44590</name>
</gene>
<dbReference type="EMBL" id="CP037920">
    <property type="protein sequence ID" value="QDT98949.1"/>
    <property type="molecule type" value="Genomic_DNA"/>
</dbReference>
<evidence type="ECO:0000313" key="1">
    <source>
        <dbReference type="EMBL" id="QDT98949.1"/>
    </source>
</evidence>
<proteinExistence type="predicted"/>
<evidence type="ECO:0008006" key="3">
    <source>
        <dbReference type="Google" id="ProtNLM"/>
    </source>
</evidence>
<reference evidence="1 2" key="1">
    <citation type="submission" date="2019-03" db="EMBL/GenBank/DDBJ databases">
        <title>Deep-cultivation of Planctomycetes and their phenomic and genomic characterization uncovers novel biology.</title>
        <authorList>
            <person name="Wiegand S."/>
            <person name="Jogler M."/>
            <person name="Boedeker C."/>
            <person name="Pinto D."/>
            <person name="Vollmers J."/>
            <person name="Rivas-Marin E."/>
            <person name="Kohn T."/>
            <person name="Peeters S.H."/>
            <person name="Heuer A."/>
            <person name="Rast P."/>
            <person name="Oberbeckmann S."/>
            <person name="Bunk B."/>
            <person name="Jeske O."/>
            <person name="Meyerdierks A."/>
            <person name="Storesund J.E."/>
            <person name="Kallscheuer N."/>
            <person name="Luecker S."/>
            <person name="Lage O.M."/>
            <person name="Pohl T."/>
            <person name="Merkel B.J."/>
            <person name="Hornburger P."/>
            <person name="Mueller R.-W."/>
            <person name="Bruemmer F."/>
            <person name="Labrenz M."/>
            <person name="Spormann A.M."/>
            <person name="Op den Camp H."/>
            <person name="Overmann J."/>
            <person name="Amann R."/>
            <person name="Jetten M.S.M."/>
            <person name="Mascher T."/>
            <person name="Medema M.H."/>
            <person name="Devos D.P."/>
            <person name="Kaster A.-K."/>
            <person name="Ovreas L."/>
            <person name="Rohde M."/>
            <person name="Galperin M.Y."/>
            <person name="Jogler C."/>
        </authorList>
    </citation>
    <scope>NUCLEOTIDE SEQUENCE [LARGE SCALE GENOMIC DNA]</scope>
    <source>
        <strain evidence="1 2">V144</strain>
    </source>
</reference>
<accession>A0A517W117</accession>
<name>A0A517W117_9PLAN</name>
<sequence length="146" mass="15274">MHQNPFSTTWITVPLLVSLSVWISGCGGGDLGDAPTLYPVKGTIKKDGTGLKDVRVSFVPVDDGTPAVGVSGEDGTYELSNPKGGMGARAGAYKVVLSITTSPESYSGKGDPNLAKLPFPKSYSSKTTTPKSYTVKEGDNVVDIEF</sequence>
<evidence type="ECO:0000313" key="2">
    <source>
        <dbReference type="Proteomes" id="UP000318704"/>
    </source>
</evidence>
<organism evidence="1 2">
    <name type="scientific">Gimesia aquarii</name>
    <dbReference type="NCBI Taxonomy" id="2527964"/>
    <lineage>
        <taxon>Bacteria</taxon>
        <taxon>Pseudomonadati</taxon>
        <taxon>Planctomycetota</taxon>
        <taxon>Planctomycetia</taxon>
        <taxon>Planctomycetales</taxon>
        <taxon>Planctomycetaceae</taxon>
        <taxon>Gimesia</taxon>
    </lineage>
</organism>
<protein>
    <recommendedName>
        <fullName evidence="3">Carboxypeptidase regulatory-like domain-containing protein</fullName>
    </recommendedName>
</protein>